<protein>
    <submittedName>
        <fullName evidence="1">Uncharacterized protein</fullName>
    </submittedName>
</protein>
<proteinExistence type="predicted"/>
<name>A0A8S1N2W7_PARPR</name>
<accession>A0A8S1N2W7</accession>
<keyword evidence="2" id="KW-1185">Reference proteome</keyword>
<evidence type="ECO:0000313" key="1">
    <source>
        <dbReference type="EMBL" id="CAD8084013.1"/>
    </source>
</evidence>
<organism evidence="1 2">
    <name type="scientific">Paramecium primaurelia</name>
    <dbReference type="NCBI Taxonomy" id="5886"/>
    <lineage>
        <taxon>Eukaryota</taxon>
        <taxon>Sar</taxon>
        <taxon>Alveolata</taxon>
        <taxon>Ciliophora</taxon>
        <taxon>Intramacronucleata</taxon>
        <taxon>Oligohymenophorea</taxon>
        <taxon>Peniculida</taxon>
        <taxon>Parameciidae</taxon>
        <taxon>Paramecium</taxon>
    </lineage>
</organism>
<reference evidence="1" key="1">
    <citation type="submission" date="2021-01" db="EMBL/GenBank/DDBJ databases">
        <authorList>
            <consortium name="Genoscope - CEA"/>
            <person name="William W."/>
        </authorList>
    </citation>
    <scope>NUCLEOTIDE SEQUENCE</scope>
</reference>
<sequence>MGIQERQQVILIRQCQRNYREDSDYNMRDQSVFTEDFRALYPYRNDALKFREIKVYRAKLYKLFSELQRIKKQNSYYRIIREIYSNQINFQFDQFVDIFLIQED</sequence>
<dbReference type="AlphaFoldDB" id="A0A8S1N2W7"/>
<dbReference type="EMBL" id="CAJJDM010000074">
    <property type="protein sequence ID" value="CAD8084013.1"/>
    <property type="molecule type" value="Genomic_DNA"/>
</dbReference>
<gene>
    <name evidence="1" type="ORF">PPRIM_AZ9-3.1.T0710133</name>
</gene>
<evidence type="ECO:0000313" key="2">
    <source>
        <dbReference type="Proteomes" id="UP000688137"/>
    </source>
</evidence>
<dbReference type="Proteomes" id="UP000688137">
    <property type="component" value="Unassembled WGS sequence"/>
</dbReference>
<comment type="caution">
    <text evidence="1">The sequence shown here is derived from an EMBL/GenBank/DDBJ whole genome shotgun (WGS) entry which is preliminary data.</text>
</comment>